<keyword evidence="1" id="KW-0732">Signal</keyword>
<protein>
    <recommendedName>
        <fullName evidence="4">Tat pathway signal sequence domain protein</fullName>
    </recommendedName>
</protein>
<sequence>MLIPKKSLIATLAVSVCLSTTGVLSAQALEPASNPVISATSADGELTQSDVDLLSHIAAIDVEHASDAELRFLGFTADRDSSGNVVAYRMDAETRAQMEREQLLIQSEDELTSMHSKMHGHVAHPMGGAMNWVQCTAQLGAFVVSYVIPAGRARAIAVKAIGIVKRRGVAKTIQILKKFRKLKGVEAKDAADLIAAVVGLDFLAPCKAAMGF</sequence>
<dbReference type="RefSeq" id="WP_271417614.1">
    <property type="nucleotide sequence ID" value="NZ_CP115668.1"/>
</dbReference>
<proteinExistence type="predicted"/>
<reference evidence="2 3" key="2">
    <citation type="submission" date="2023-06" db="EMBL/GenBank/DDBJ databases">
        <title>The Gram-positive Non-spore-bearing Anaerobic Bacilli of Human Feces.</title>
        <authorList>
            <person name="Eggerth A.H."/>
        </authorList>
    </citation>
    <scope>NUCLEOTIDE SEQUENCE [LARGE SCALE GENOMIC DNA]</scope>
    <source>
        <strain evidence="2 3">CBA3108</strain>
    </source>
</reference>
<organism evidence="2 3">
    <name type="scientific">Cutibacterium equinum</name>
    <dbReference type="NCBI Taxonomy" id="3016342"/>
    <lineage>
        <taxon>Bacteria</taxon>
        <taxon>Bacillati</taxon>
        <taxon>Actinomycetota</taxon>
        <taxon>Actinomycetes</taxon>
        <taxon>Propionibacteriales</taxon>
        <taxon>Propionibacteriaceae</taxon>
        <taxon>Cutibacterium</taxon>
    </lineage>
</organism>
<keyword evidence="3" id="KW-1185">Reference proteome</keyword>
<dbReference type="EMBL" id="CP115668">
    <property type="protein sequence ID" value="WCC79413.1"/>
    <property type="molecule type" value="Genomic_DNA"/>
</dbReference>
<evidence type="ECO:0000256" key="1">
    <source>
        <dbReference type="SAM" id="SignalP"/>
    </source>
</evidence>
<accession>A0ABY7QYE0</accession>
<evidence type="ECO:0000313" key="3">
    <source>
        <dbReference type="Proteomes" id="UP001212097"/>
    </source>
</evidence>
<name>A0ABY7QYE0_9ACTN</name>
<gene>
    <name evidence="2" type="ORF">O6R08_07755</name>
</gene>
<feature type="signal peptide" evidence="1">
    <location>
        <begin position="1"/>
        <end position="28"/>
    </location>
</feature>
<dbReference type="Proteomes" id="UP001212097">
    <property type="component" value="Chromosome"/>
</dbReference>
<reference evidence="2 3" key="1">
    <citation type="submission" date="2023-01" db="EMBL/GenBank/DDBJ databases">
        <authorList>
            <person name="Lee S.H."/>
            <person name="Jung H.S."/>
            <person name="Yun J.U."/>
        </authorList>
    </citation>
    <scope>NUCLEOTIDE SEQUENCE [LARGE SCALE GENOMIC DNA]</scope>
    <source>
        <strain evidence="2 3">CBA3108</strain>
    </source>
</reference>
<evidence type="ECO:0008006" key="4">
    <source>
        <dbReference type="Google" id="ProtNLM"/>
    </source>
</evidence>
<feature type="chain" id="PRO_5046487327" description="Tat pathway signal sequence domain protein" evidence="1">
    <location>
        <begin position="29"/>
        <end position="212"/>
    </location>
</feature>
<evidence type="ECO:0000313" key="2">
    <source>
        <dbReference type="EMBL" id="WCC79413.1"/>
    </source>
</evidence>